<gene>
    <name evidence="2" type="ORF">ABB37_03493</name>
</gene>
<dbReference type="Gene3D" id="3.80.10.10">
    <property type="entry name" value="Ribonuclease Inhibitor"/>
    <property type="match status" value="1"/>
</dbReference>
<dbReference type="Proteomes" id="UP000037923">
    <property type="component" value="Unassembled WGS sequence"/>
</dbReference>
<dbReference type="AlphaFoldDB" id="A0A0N0VG25"/>
<evidence type="ECO:0000256" key="1">
    <source>
        <dbReference type="SAM" id="MobiDB-lite"/>
    </source>
</evidence>
<dbReference type="RefSeq" id="XP_015660860.1">
    <property type="nucleotide sequence ID" value="XM_015800853.1"/>
</dbReference>
<dbReference type="SUPFAM" id="SSF52047">
    <property type="entry name" value="RNI-like"/>
    <property type="match status" value="1"/>
</dbReference>
<keyword evidence="3" id="KW-1185">Reference proteome</keyword>
<evidence type="ECO:0000313" key="3">
    <source>
        <dbReference type="Proteomes" id="UP000037923"/>
    </source>
</evidence>
<dbReference type="OMA" id="NQYTPLL"/>
<dbReference type="VEuPathDB" id="TriTrypDB:LpyrH10_05_3530"/>
<evidence type="ECO:0000313" key="2">
    <source>
        <dbReference type="EMBL" id="KPA82421.1"/>
    </source>
</evidence>
<sequence>MEAFRQKQVRCRTTLASGVAKDQNGHTLRSFHAPTRGGERESEALADNDRYAGLLKLHGSTVINYSPLQYIQKMTSETLTDVEAERVVYPFCASAVTAPFEQVLLALIDKLRSTVGAVSWNRPVAHAEWETDLRFWGQWWLVLRSREETGRTLSSADQHPSGRRSRVSWVHGMHNEPLVPLSTKALLTRLHDDKEENRYAPLLRRGAGTTEENQLIADLAKRLTGPTDHFDIFHLSGVRMAPDRMHVLFFDGFFKLASIPSRKAAAAAAQCERDEAREGSSLTSAAAVHSKGNAASGEEAEETLSTLSFSSCQMGSAGVVVLLTGIAALAGQGMSSISSLDLSYNALQSCVLYSFSQMLRFTFVKRLSLRGNNLASVDVIPFREFLLEGCERQVEELDLSYTELTPTQIAVLIEALPRLSRMRVLLLEEVTIPGSKWPSLVRAVERTQLWHLRLVSSNAVFSTATAPPPFSSIAFYVKSIEEVCARNAQRAAEASGAAAAAAARNGFFGLNGASFFEAFFLFSQLKGCRMGEGESALPGDYTAFTTNDPSLV</sequence>
<organism evidence="2 3">
    <name type="scientific">Leptomonas pyrrhocoris</name>
    <name type="common">Firebug parasite</name>
    <dbReference type="NCBI Taxonomy" id="157538"/>
    <lineage>
        <taxon>Eukaryota</taxon>
        <taxon>Discoba</taxon>
        <taxon>Euglenozoa</taxon>
        <taxon>Kinetoplastea</taxon>
        <taxon>Metakinetoplastina</taxon>
        <taxon>Trypanosomatida</taxon>
        <taxon>Trypanosomatidae</taxon>
        <taxon>Leishmaniinae</taxon>
        <taxon>Leptomonas</taxon>
    </lineage>
</organism>
<dbReference type="GeneID" id="26903784"/>
<dbReference type="EMBL" id="LGTL01000005">
    <property type="protein sequence ID" value="KPA82421.1"/>
    <property type="molecule type" value="Genomic_DNA"/>
</dbReference>
<dbReference type="InterPro" id="IPR032675">
    <property type="entry name" value="LRR_dom_sf"/>
</dbReference>
<accession>A0A0N0VG25</accession>
<proteinExistence type="predicted"/>
<reference evidence="2 3" key="1">
    <citation type="submission" date="2015-07" db="EMBL/GenBank/DDBJ databases">
        <title>High-quality genome of monoxenous trypanosomatid Leptomonas pyrrhocoris.</title>
        <authorList>
            <person name="Flegontov P."/>
            <person name="Butenko A."/>
            <person name="Firsov S."/>
            <person name="Vlcek C."/>
            <person name="Logacheva M.D."/>
            <person name="Field M."/>
            <person name="Filatov D."/>
            <person name="Flegontova O."/>
            <person name="Gerasimov E."/>
            <person name="Jackson A.P."/>
            <person name="Kelly S."/>
            <person name="Opperdoes F."/>
            <person name="O'Reilly A."/>
            <person name="Votypka J."/>
            <person name="Yurchenko V."/>
            <person name="Lukes J."/>
        </authorList>
    </citation>
    <scope>NUCLEOTIDE SEQUENCE [LARGE SCALE GENOMIC DNA]</scope>
    <source>
        <strain evidence="2">H10</strain>
    </source>
</reference>
<comment type="caution">
    <text evidence="2">The sequence shown here is derived from an EMBL/GenBank/DDBJ whole genome shotgun (WGS) entry which is preliminary data.</text>
</comment>
<dbReference type="OrthoDB" id="272586at2759"/>
<feature type="region of interest" description="Disordered" evidence="1">
    <location>
        <begin position="278"/>
        <end position="297"/>
    </location>
</feature>
<name>A0A0N0VG25_LEPPY</name>
<protein>
    <submittedName>
        <fullName evidence="2">Uncharacterized protein</fullName>
    </submittedName>
</protein>